<proteinExistence type="predicted"/>
<dbReference type="SUPFAM" id="SSF63570">
    <property type="entry name" value="PABC (PABP) domain"/>
    <property type="match status" value="1"/>
</dbReference>
<feature type="compositionally biased region" description="Polar residues" evidence="1">
    <location>
        <begin position="1"/>
        <end position="22"/>
    </location>
</feature>
<dbReference type="AlphaFoldDB" id="A0A7S4BZG2"/>
<dbReference type="InterPro" id="IPR036053">
    <property type="entry name" value="PABP-dom"/>
</dbReference>
<dbReference type="SMART" id="SM00517">
    <property type="entry name" value="PolyA"/>
    <property type="match status" value="1"/>
</dbReference>
<protein>
    <recommendedName>
        <fullName evidence="2">PABC domain-containing protein</fullName>
    </recommendedName>
</protein>
<feature type="region of interest" description="Disordered" evidence="1">
    <location>
        <begin position="224"/>
        <end position="259"/>
    </location>
</feature>
<accession>A0A7S4BZG2</accession>
<dbReference type="EMBL" id="HBIZ01053596">
    <property type="protein sequence ID" value="CAE0781625.1"/>
    <property type="molecule type" value="Transcribed_RNA"/>
</dbReference>
<dbReference type="Gene3D" id="1.10.1900.10">
    <property type="entry name" value="c-terminal domain of poly(a) binding protein"/>
    <property type="match status" value="1"/>
</dbReference>
<reference evidence="3" key="1">
    <citation type="submission" date="2021-01" db="EMBL/GenBank/DDBJ databases">
        <authorList>
            <person name="Corre E."/>
            <person name="Pelletier E."/>
            <person name="Niang G."/>
            <person name="Scheremetjew M."/>
            <person name="Finn R."/>
            <person name="Kale V."/>
            <person name="Holt S."/>
            <person name="Cochrane G."/>
            <person name="Meng A."/>
            <person name="Brown T."/>
            <person name="Cohen L."/>
        </authorList>
    </citation>
    <scope>NUCLEOTIDE SEQUENCE</scope>
    <source>
        <strain evidence="3">CCMP645</strain>
    </source>
</reference>
<feature type="region of interest" description="Disordered" evidence="1">
    <location>
        <begin position="1"/>
        <end position="142"/>
    </location>
</feature>
<name>A0A7S4BZG2_CHRCT</name>
<dbReference type="Pfam" id="PF00658">
    <property type="entry name" value="MLLE"/>
    <property type="match status" value="1"/>
</dbReference>
<feature type="domain" description="PABC" evidence="2">
    <location>
        <begin position="131"/>
        <end position="208"/>
    </location>
</feature>
<evidence type="ECO:0000256" key="1">
    <source>
        <dbReference type="SAM" id="MobiDB-lite"/>
    </source>
</evidence>
<feature type="compositionally biased region" description="Basic and acidic residues" evidence="1">
    <location>
        <begin position="26"/>
        <end position="44"/>
    </location>
</feature>
<organism evidence="3">
    <name type="scientific">Chrysotila carterae</name>
    <name type="common">Marine alga</name>
    <name type="synonym">Syracosphaera carterae</name>
    <dbReference type="NCBI Taxonomy" id="13221"/>
    <lineage>
        <taxon>Eukaryota</taxon>
        <taxon>Haptista</taxon>
        <taxon>Haptophyta</taxon>
        <taxon>Prymnesiophyceae</taxon>
        <taxon>Isochrysidales</taxon>
        <taxon>Isochrysidaceae</taxon>
        <taxon>Chrysotila</taxon>
    </lineage>
</organism>
<feature type="compositionally biased region" description="Low complexity" evidence="1">
    <location>
        <begin position="100"/>
        <end position="112"/>
    </location>
</feature>
<feature type="compositionally biased region" description="Polar residues" evidence="1">
    <location>
        <begin position="130"/>
        <end position="142"/>
    </location>
</feature>
<dbReference type="GO" id="GO:0003723">
    <property type="term" value="F:RNA binding"/>
    <property type="evidence" value="ECO:0007669"/>
    <property type="project" value="InterPro"/>
</dbReference>
<evidence type="ECO:0000259" key="2">
    <source>
        <dbReference type="PROSITE" id="PS51309"/>
    </source>
</evidence>
<dbReference type="InterPro" id="IPR002004">
    <property type="entry name" value="PABP_HYD_C"/>
</dbReference>
<sequence>MGQRSCNVNNTHMTSRSTPNKRTQSRKRDAPDRSKAERGHEESALKLASLPSRQKRVPEEKPMAVEKPSNPLGLHGAAAFQRAAPSPGQLPPPPPRWVKSSSLLASSAPRSSDINTDVDNSRDGDELGQQADSGNSSADATQSETALGYLQGTLLHAKISPLLPELAGKITGMILELDADEIAESLGDTRKLQSLVDEALAVLKQSGDPRALCIACGPALLSPPRSPPAAPARTPAKLPAEVPAEGPEAPATPLSTPPRATLPPNVSAVATAALLEALCVTPASMASSMASPKTTPSMPVMPAVPMCCR</sequence>
<feature type="compositionally biased region" description="Low complexity" evidence="1">
    <location>
        <begin position="231"/>
        <end position="251"/>
    </location>
</feature>
<dbReference type="PROSITE" id="PS51309">
    <property type="entry name" value="PABC"/>
    <property type="match status" value="1"/>
</dbReference>
<gene>
    <name evidence="3" type="ORF">PCAR00345_LOCUS34289</name>
</gene>
<evidence type="ECO:0000313" key="3">
    <source>
        <dbReference type="EMBL" id="CAE0781625.1"/>
    </source>
</evidence>